<organism evidence="1 2">
    <name type="scientific">Acrobeloides nanus</name>
    <dbReference type="NCBI Taxonomy" id="290746"/>
    <lineage>
        <taxon>Eukaryota</taxon>
        <taxon>Metazoa</taxon>
        <taxon>Ecdysozoa</taxon>
        <taxon>Nematoda</taxon>
        <taxon>Chromadorea</taxon>
        <taxon>Rhabditida</taxon>
        <taxon>Tylenchina</taxon>
        <taxon>Cephalobomorpha</taxon>
        <taxon>Cephaloboidea</taxon>
        <taxon>Cephalobidae</taxon>
        <taxon>Acrobeloides</taxon>
    </lineage>
</organism>
<sequence length="115" mass="13308">MKKIVDSLNDHIKHLKESGSNYGEVYPLFIELYFEAINLKHDPKRNPARALYLIDKIDKMVEITFGDTDGERLITIGQQQDLHELLKKAKEETLSGQNGFYKSILLALVQFKHHL</sequence>
<dbReference type="Proteomes" id="UP000887540">
    <property type="component" value="Unplaced"/>
</dbReference>
<dbReference type="WBParaSite" id="ACRNAN_scaffold5948.g19796.t1">
    <property type="protein sequence ID" value="ACRNAN_scaffold5948.g19796.t1"/>
    <property type="gene ID" value="ACRNAN_scaffold5948.g19796"/>
</dbReference>
<evidence type="ECO:0000313" key="1">
    <source>
        <dbReference type="Proteomes" id="UP000887540"/>
    </source>
</evidence>
<accession>A0A914E6N0</accession>
<protein>
    <submittedName>
        <fullName evidence="2">Uncharacterized protein</fullName>
    </submittedName>
</protein>
<reference evidence="2" key="1">
    <citation type="submission" date="2022-11" db="UniProtKB">
        <authorList>
            <consortium name="WormBaseParasite"/>
        </authorList>
    </citation>
    <scope>IDENTIFICATION</scope>
</reference>
<evidence type="ECO:0000313" key="2">
    <source>
        <dbReference type="WBParaSite" id="ACRNAN_scaffold5948.g19796.t1"/>
    </source>
</evidence>
<dbReference type="AlphaFoldDB" id="A0A914E6N0"/>
<name>A0A914E6N0_9BILA</name>
<keyword evidence="1" id="KW-1185">Reference proteome</keyword>
<proteinExistence type="predicted"/>